<protein>
    <recommendedName>
        <fullName evidence="4">Zinc ribbon domain-containing protein</fullName>
    </recommendedName>
</protein>
<comment type="caution">
    <text evidence="2">The sequence shown here is derived from an EMBL/GenBank/DDBJ whole genome shotgun (WGS) entry which is preliminary data.</text>
</comment>
<reference evidence="2 3" key="1">
    <citation type="submission" date="2024-04" db="EMBL/GenBank/DDBJ databases">
        <authorList>
            <person name="Wu Y.S."/>
            <person name="Zhang L."/>
        </authorList>
    </citation>
    <scope>NUCLEOTIDE SEQUENCE [LARGE SCALE GENOMIC DNA]</scope>
    <source>
        <strain evidence="2 3">KG-01</strain>
    </source>
</reference>
<keyword evidence="3" id="KW-1185">Reference proteome</keyword>
<keyword evidence="1" id="KW-0812">Transmembrane</keyword>
<accession>A0ABU9LJK5</accession>
<evidence type="ECO:0000313" key="2">
    <source>
        <dbReference type="EMBL" id="MEL5987144.1"/>
    </source>
</evidence>
<organism evidence="2 3">
    <name type="scientific">Kurthia gibsonii</name>
    <dbReference type="NCBI Taxonomy" id="33946"/>
    <lineage>
        <taxon>Bacteria</taxon>
        <taxon>Bacillati</taxon>
        <taxon>Bacillota</taxon>
        <taxon>Bacilli</taxon>
        <taxon>Bacillales</taxon>
        <taxon>Caryophanaceae</taxon>
        <taxon>Kurthia</taxon>
    </lineage>
</organism>
<dbReference type="Proteomes" id="UP001398420">
    <property type="component" value="Unassembled WGS sequence"/>
</dbReference>
<keyword evidence="1" id="KW-1133">Transmembrane helix</keyword>
<sequence length="452" mass="52448">MLKNKPTHCPKCLHELPNNTLRCNVCGEKIHSPYTKRILLFTMIFTGLCLALSSTFLIVSANRANHSKDKMVERFEQALDERNEGELQKIITHHDGTSISEEEVNALIELVKKKGEVYVLSYFKAVKNNSYFKPYQIRAKKTALVQPTANIELSIKNTDINNLIPGIYKIDVNIAPTYLDEKKTMSREISAAQTELSSTISANYLLPEREVPLLQTEITLGKKTAPLTEFVSNHAVALPVYDDNEFIYTIHYPWKDVRKTQSQLHKEDAFFYGNYLVTPKQLKELKNHLKAYNKTAKQKVPIHNLEETTKMLYYNDRNEITGICLYMSLKNEKMMGVRFDYNQQTKKFDVKEVASSSHDLTKMYLQSGIRLDQLSQQELQTYMILHPGGVVGFDSNEIQLDTILPTLKIEKVEKVKHVKKDENQRDFHYVTWYSYFDESKKKRVQAKKDFYF</sequence>
<evidence type="ECO:0000313" key="3">
    <source>
        <dbReference type="Proteomes" id="UP001398420"/>
    </source>
</evidence>
<dbReference type="RefSeq" id="WP_325942886.1">
    <property type="nucleotide sequence ID" value="NZ_JALKQX010000001.1"/>
</dbReference>
<keyword evidence="1" id="KW-0472">Membrane</keyword>
<name>A0ABU9LJK5_9BACL</name>
<evidence type="ECO:0000256" key="1">
    <source>
        <dbReference type="SAM" id="Phobius"/>
    </source>
</evidence>
<evidence type="ECO:0008006" key="4">
    <source>
        <dbReference type="Google" id="ProtNLM"/>
    </source>
</evidence>
<proteinExistence type="predicted"/>
<gene>
    <name evidence="2" type="ORF">AAF454_01745</name>
</gene>
<dbReference type="EMBL" id="JBCEWA010000001">
    <property type="protein sequence ID" value="MEL5987144.1"/>
    <property type="molecule type" value="Genomic_DNA"/>
</dbReference>
<feature type="transmembrane region" description="Helical" evidence="1">
    <location>
        <begin position="38"/>
        <end position="59"/>
    </location>
</feature>